<dbReference type="EMBL" id="ADCY02000032">
    <property type="protein sequence ID" value="EFG31155.1"/>
    <property type="molecule type" value="Genomic_DNA"/>
</dbReference>
<dbReference type="Pfam" id="PF00497">
    <property type="entry name" value="SBP_bac_3"/>
    <property type="match status" value="1"/>
</dbReference>
<evidence type="ECO:0000313" key="4">
    <source>
        <dbReference type="EMBL" id="EFG31155.1"/>
    </source>
</evidence>
<evidence type="ECO:0000313" key="5">
    <source>
        <dbReference type="Proteomes" id="UP000017813"/>
    </source>
</evidence>
<name>V9HMF6_9NEIS</name>
<dbReference type="InterPro" id="IPR001638">
    <property type="entry name" value="Solute-binding_3/MltF_N"/>
</dbReference>
<dbReference type="PANTHER" id="PTHR35936:SF19">
    <property type="entry name" value="AMINO-ACID-BINDING PROTEIN YXEM-RELATED"/>
    <property type="match status" value="1"/>
</dbReference>
<keyword evidence="5" id="KW-1185">Reference proteome</keyword>
<gene>
    <name evidence="4" type="ORF">HMPREF9021_00987</name>
</gene>
<keyword evidence="1 2" id="KW-0732">Signal</keyword>
<dbReference type="Gene3D" id="3.40.190.10">
    <property type="entry name" value="Periplasmic binding protein-like II"/>
    <property type="match status" value="2"/>
</dbReference>
<dbReference type="OrthoDB" id="8613969at2"/>
<feature type="domain" description="Solute-binding protein family 3/N-terminal" evidence="3">
    <location>
        <begin position="65"/>
        <end position="292"/>
    </location>
</feature>
<dbReference type="STRING" id="641147.HMPREF9021_00987"/>
<evidence type="ECO:0000259" key="3">
    <source>
        <dbReference type="SMART" id="SM00062"/>
    </source>
</evidence>
<dbReference type="Proteomes" id="UP000017813">
    <property type="component" value="Unassembled WGS sequence"/>
</dbReference>
<feature type="signal peptide" evidence="2">
    <location>
        <begin position="1"/>
        <end position="20"/>
    </location>
</feature>
<evidence type="ECO:0000256" key="1">
    <source>
        <dbReference type="ARBA" id="ARBA00022729"/>
    </source>
</evidence>
<organism evidence="4 5">
    <name type="scientific">Simonsiella muelleri ATCC 29453</name>
    <dbReference type="NCBI Taxonomy" id="641147"/>
    <lineage>
        <taxon>Bacteria</taxon>
        <taxon>Pseudomonadati</taxon>
        <taxon>Pseudomonadota</taxon>
        <taxon>Betaproteobacteria</taxon>
        <taxon>Neisseriales</taxon>
        <taxon>Neisseriaceae</taxon>
        <taxon>Simonsiella</taxon>
    </lineage>
</organism>
<reference evidence="4 5" key="2">
    <citation type="submission" date="2011-10" db="EMBL/GenBank/DDBJ databases">
        <title>The Genome Sequence of Simonsiella muelleri ATCC 29453.</title>
        <authorList>
            <consortium name="The Broad Institute Genome Sequencing Platform"/>
            <consortium name="The Broad Institute Genome Sequencing Center for Infectious Disease"/>
            <person name="Earl A."/>
            <person name="Ward D."/>
            <person name="Feldgarden M."/>
            <person name="Gevers D."/>
            <person name="Izard J."/>
            <person name="Baranova O.V."/>
            <person name="Blanton J.M."/>
            <person name="Tanner A.C."/>
            <person name="Dewhirst F."/>
            <person name="Young S.K."/>
            <person name="Zeng Q."/>
            <person name="Gargeya S."/>
            <person name="Fitzgerald M."/>
            <person name="Haas B."/>
            <person name="Abouelleil A."/>
            <person name="Alvarado L."/>
            <person name="Arachchi H.M."/>
            <person name="Berlin A."/>
            <person name="Brown A."/>
            <person name="Chapman S.B."/>
            <person name="Chen Z."/>
            <person name="Dunbar C."/>
            <person name="Freedman E."/>
            <person name="Gearin G."/>
            <person name="Goldberg J."/>
            <person name="Griggs A."/>
            <person name="Gujja S."/>
            <person name="Heiman D."/>
            <person name="Howarth C."/>
            <person name="Larson L."/>
            <person name="Lui A."/>
            <person name="MacDonald P.J.P."/>
            <person name="Montmayeur A."/>
            <person name="Murphy C."/>
            <person name="Neiman D."/>
            <person name="Pearson M."/>
            <person name="Priest M."/>
            <person name="Roberts A."/>
            <person name="Saif S."/>
            <person name="Shea T."/>
            <person name="Shenoy N."/>
            <person name="Sisk P."/>
            <person name="Stolte C."/>
            <person name="Sykes S."/>
            <person name="Wortman J."/>
            <person name="Nusbaum C."/>
            <person name="Birren B."/>
        </authorList>
    </citation>
    <scope>NUCLEOTIDE SEQUENCE [LARGE SCALE GENOMIC DNA]</scope>
    <source>
        <strain evidence="4 5">ATCC 29453</strain>
    </source>
</reference>
<dbReference type="PANTHER" id="PTHR35936">
    <property type="entry name" value="MEMBRANE-BOUND LYTIC MUREIN TRANSGLYCOSYLASE F"/>
    <property type="match status" value="1"/>
</dbReference>
<comment type="caution">
    <text evidence="4">The sequence shown here is derived from an EMBL/GenBank/DDBJ whole genome shotgun (WGS) entry which is preliminary data.</text>
</comment>
<dbReference type="HOGENOM" id="CLU_019602_18_5_4"/>
<feature type="chain" id="PRO_5004776720" description="Solute-binding protein family 3/N-terminal domain-containing protein" evidence="2">
    <location>
        <begin position="21"/>
        <end position="294"/>
    </location>
</feature>
<dbReference type="SUPFAM" id="SSF53850">
    <property type="entry name" value="Periplasmic binding protein-like II"/>
    <property type="match status" value="1"/>
</dbReference>
<dbReference type="AlphaFoldDB" id="V9HMF6"/>
<dbReference type="eggNOG" id="COG0834">
    <property type="taxonomic scope" value="Bacteria"/>
</dbReference>
<accession>V9HMF6</accession>
<protein>
    <recommendedName>
        <fullName evidence="3">Solute-binding protein family 3/N-terminal domain-containing protein</fullName>
    </recommendedName>
</protein>
<dbReference type="RefSeq" id="WP_002641966.1">
    <property type="nucleotide sequence ID" value="NZ_CP019448.1"/>
</dbReference>
<proteinExistence type="predicted"/>
<dbReference type="CDD" id="cd13530">
    <property type="entry name" value="PBP2_peptides_like"/>
    <property type="match status" value="1"/>
</dbReference>
<sequence>MMMPNLSRLLMVAGICVGLAGCGDSGSAPTPQAASTASSAADNKKAIGGETSAAPATNLPDTAPVVKVVTTGKTQPLSFTDSNGSVAGFDIDVITKIGEVQGFKVQFHKRPWQMLFSDVGTKQNDLAISGISYTNERAEKYALSDSYAINQSELMFLDASLKDKVKDLKSLKYITGLRVGALDGSKHAKQLANAGITDIKTYKTTYLLFTSLLRKETDVVAQDGILLNQLAKEFKQPAYTVVYEKKEEPSAQLVILMAKDNEKLRASVNEGLAKIKQNGELAKIQQKWLTAPNQ</sequence>
<evidence type="ECO:0000256" key="2">
    <source>
        <dbReference type="SAM" id="SignalP"/>
    </source>
</evidence>
<reference evidence="4 5" key="1">
    <citation type="submission" date="2010-03" db="EMBL/GenBank/DDBJ databases">
        <authorList>
            <consortium name="The Broad Institute Genome Sequencing Platform"/>
            <person name="Ward D."/>
            <person name="Earl A."/>
            <person name="Feldgarden M."/>
            <person name="Gevers D."/>
            <person name="Young S."/>
            <person name="Zeng Q."/>
            <person name="Koehrsen M."/>
            <person name="Alvarado L."/>
            <person name="Berlin A.M."/>
            <person name="Borenstein D."/>
            <person name="Chapman S.B."/>
            <person name="Chen Z."/>
            <person name="Engels R."/>
            <person name="Freedman E."/>
            <person name="Gellesch M."/>
            <person name="Goldberg J."/>
            <person name="Griggs A."/>
            <person name="Gujja S."/>
            <person name="Heilman E.R."/>
            <person name="Heiman D.I."/>
            <person name="Hepburn T.A."/>
            <person name="Howarth C."/>
            <person name="Jen D."/>
            <person name="Larson L."/>
            <person name="Mehta T."/>
            <person name="Park D."/>
            <person name="Pearson M."/>
            <person name="Richards J."/>
            <person name="Roberts A."/>
            <person name="Saif S."/>
            <person name="Shea T.D."/>
            <person name="Shenoy N."/>
            <person name="Sisk P."/>
            <person name="Stolte C."/>
            <person name="Sykes S.N."/>
            <person name="Walk T."/>
            <person name="White J."/>
            <person name="Yandava C."/>
            <person name="Izard J."/>
            <person name="Baranova O.V."/>
            <person name="Blanton J.M."/>
            <person name="Tanner A.C."/>
            <person name="Dewhirst F."/>
            <person name="Haas B."/>
            <person name="Nusbaum C."/>
            <person name="Birren B."/>
        </authorList>
    </citation>
    <scope>NUCLEOTIDE SEQUENCE [LARGE SCALE GENOMIC DNA]</scope>
    <source>
        <strain evidence="4 5">ATCC 29453</strain>
    </source>
</reference>
<dbReference type="SMART" id="SM00062">
    <property type="entry name" value="PBPb"/>
    <property type="match status" value="1"/>
</dbReference>